<evidence type="ECO:0000313" key="3">
    <source>
        <dbReference type="Proteomes" id="UP001066276"/>
    </source>
</evidence>
<dbReference type="EMBL" id="JANPWB010000010">
    <property type="protein sequence ID" value="KAJ1138261.1"/>
    <property type="molecule type" value="Genomic_DNA"/>
</dbReference>
<keyword evidence="3" id="KW-1185">Reference proteome</keyword>
<dbReference type="AlphaFoldDB" id="A0AAV7QCM1"/>
<protein>
    <submittedName>
        <fullName evidence="2">Uncharacterized protein</fullName>
    </submittedName>
</protein>
<feature type="region of interest" description="Disordered" evidence="1">
    <location>
        <begin position="1"/>
        <end position="28"/>
    </location>
</feature>
<comment type="caution">
    <text evidence="2">The sequence shown here is derived from an EMBL/GenBank/DDBJ whole genome shotgun (WGS) entry which is preliminary data.</text>
</comment>
<reference evidence="2" key="1">
    <citation type="journal article" date="2022" name="bioRxiv">
        <title>Sequencing and chromosome-scale assembly of the giantPleurodeles waltlgenome.</title>
        <authorList>
            <person name="Brown T."/>
            <person name="Elewa A."/>
            <person name="Iarovenko S."/>
            <person name="Subramanian E."/>
            <person name="Araus A.J."/>
            <person name="Petzold A."/>
            <person name="Susuki M."/>
            <person name="Suzuki K.-i.T."/>
            <person name="Hayashi T."/>
            <person name="Toyoda A."/>
            <person name="Oliveira C."/>
            <person name="Osipova E."/>
            <person name="Leigh N.D."/>
            <person name="Simon A."/>
            <person name="Yun M.H."/>
        </authorList>
    </citation>
    <scope>NUCLEOTIDE SEQUENCE</scope>
    <source>
        <strain evidence="2">20211129_DDA</strain>
        <tissue evidence="2">Liver</tissue>
    </source>
</reference>
<organism evidence="2 3">
    <name type="scientific">Pleurodeles waltl</name>
    <name type="common">Iberian ribbed newt</name>
    <dbReference type="NCBI Taxonomy" id="8319"/>
    <lineage>
        <taxon>Eukaryota</taxon>
        <taxon>Metazoa</taxon>
        <taxon>Chordata</taxon>
        <taxon>Craniata</taxon>
        <taxon>Vertebrata</taxon>
        <taxon>Euteleostomi</taxon>
        <taxon>Amphibia</taxon>
        <taxon>Batrachia</taxon>
        <taxon>Caudata</taxon>
        <taxon>Salamandroidea</taxon>
        <taxon>Salamandridae</taxon>
        <taxon>Pleurodelinae</taxon>
        <taxon>Pleurodeles</taxon>
    </lineage>
</organism>
<evidence type="ECO:0000313" key="2">
    <source>
        <dbReference type="EMBL" id="KAJ1138261.1"/>
    </source>
</evidence>
<gene>
    <name evidence="2" type="ORF">NDU88_004652</name>
</gene>
<accession>A0AAV7QCM1</accession>
<sequence>MRGSLEKTAAAAEWEERAGPATPYGEGDTRGTLECELCAPHSRERLGWSLERSFLRVKSGEKRTVWSAPLAQLLLPCTLSRCEGPRFAGTFVCSVYRVVLATSALIHWQTPGERGLCLHVQTGG</sequence>
<evidence type="ECO:0000256" key="1">
    <source>
        <dbReference type="SAM" id="MobiDB-lite"/>
    </source>
</evidence>
<dbReference type="Proteomes" id="UP001066276">
    <property type="component" value="Chromosome 6"/>
</dbReference>
<proteinExistence type="predicted"/>
<name>A0AAV7QCM1_PLEWA</name>